<evidence type="ECO:0000259" key="1">
    <source>
        <dbReference type="PROSITE" id="PS01124"/>
    </source>
</evidence>
<evidence type="ECO:0000313" key="3">
    <source>
        <dbReference type="Proteomes" id="UP000605970"/>
    </source>
</evidence>
<sequence>MSIFSNSFTLSSVTMTSTGSDISETLNDNNRIDKALKLLTGRLNQFRDHISQTLLSTPQGYSSLGSFIEDFSYCYGYNPSERARSFGYFSLFEFLKSDYMKGRVWFKVFLNGDLHLLPRVDENTEVLFKQILISYEQRRNKRYNRLRRSIKHRYFY</sequence>
<gene>
    <name evidence="2" type="ORF">Mgra_00009967</name>
</gene>
<dbReference type="Pfam" id="PF24359">
    <property type="entry name" value="DUF7515"/>
    <property type="match status" value="1"/>
</dbReference>
<reference evidence="2" key="1">
    <citation type="journal article" date="2020" name="Ecol. Evol.">
        <title>Genome structure and content of the rice root-knot nematode (Meloidogyne graminicola).</title>
        <authorList>
            <person name="Phan N.T."/>
            <person name="Danchin E.G.J."/>
            <person name="Klopp C."/>
            <person name="Perfus-Barbeoch L."/>
            <person name="Kozlowski D.K."/>
            <person name="Koutsovoulos G.D."/>
            <person name="Lopez-Roques C."/>
            <person name="Bouchez O."/>
            <person name="Zahm M."/>
            <person name="Besnard G."/>
            <person name="Bellafiore S."/>
        </authorList>
    </citation>
    <scope>NUCLEOTIDE SEQUENCE</scope>
    <source>
        <strain evidence="2">VN-18</strain>
    </source>
</reference>
<dbReference type="InterPro" id="IPR018060">
    <property type="entry name" value="HTH_AraC"/>
</dbReference>
<evidence type="ECO:0000313" key="2">
    <source>
        <dbReference type="EMBL" id="KAF7624760.1"/>
    </source>
</evidence>
<dbReference type="EMBL" id="JABEBT010000202">
    <property type="protein sequence ID" value="KAF7624760.1"/>
    <property type="molecule type" value="Genomic_DNA"/>
</dbReference>
<feature type="domain" description="HTH araC/xylS-type" evidence="1">
    <location>
        <begin position="31"/>
        <end position="85"/>
    </location>
</feature>
<dbReference type="Proteomes" id="UP000605970">
    <property type="component" value="Unassembled WGS sequence"/>
</dbReference>
<organism evidence="2 3">
    <name type="scientific">Meloidogyne graminicola</name>
    <dbReference type="NCBI Taxonomy" id="189291"/>
    <lineage>
        <taxon>Eukaryota</taxon>
        <taxon>Metazoa</taxon>
        <taxon>Ecdysozoa</taxon>
        <taxon>Nematoda</taxon>
        <taxon>Chromadorea</taxon>
        <taxon>Rhabditida</taxon>
        <taxon>Tylenchina</taxon>
        <taxon>Tylenchomorpha</taxon>
        <taxon>Tylenchoidea</taxon>
        <taxon>Meloidogynidae</taxon>
        <taxon>Meloidogyninae</taxon>
        <taxon>Meloidogyne</taxon>
    </lineage>
</organism>
<comment type="caution">
    <text evidence="2">The sequence shown here is derived from an EMBL/GenBank/DDBJ whole genome shotgun (WGS) entry which is preliminary data.</text>
</comment>
<name>A0A8S9ZCU6_9BILA</name>
<protein>
    <recommendedName>
        <fullName evidence="1">HTH araC/xylS-type domain-containing protein</fullName>
    </recommendedName>
</protein>
<dbReference type="AlphaFoldDB" id="A0A8S9ZCU6"/>
<dbReference type="GO" id="GO:0003700">
    <property type="term" value="F:DNA-binding transcription factor activity"/>
    <property type="evidence" value="ECO:0007669"/>
    <property type="project" value="InterPro"/>
</dbReference>
<dbReference type="GO" id="GO:0043565">
    <property type="term" value="F:sequence-specific DNA binding"/>
    <property type="evidence" value="ECO:0007669"/>
    <property type="project" value="InterPro"/>
</dbReference>
<dbReference type="PROSITE" id="PS01124">
    <property type="entry name" value="HTH_ARAC_FAMILY_2"/>
    <property type="match status" value="1"/>
</dbReference>
<dbReference type="InterPro" id="IPR055937">
    <property type="entry name" value="DUF7515"/>
</dbReference>
<keyword evidence="3" id="KW-1185">Reference proteome</keyword>
<proteinExistence type="predicted"/>
<accession>A0A8S9ZCU6</accession>
<dbReference type="OrthoDB" id="5890790at2759"/>